<dbReference type="STRING" id="34720.A0A195FDX5"/>
<reference evidence="4 5" key="1">
    <citation type="submission" date="2016-03" db="EMBL/GenBank/DDBJ databases">
        <title>Trachymyrmex septentrionalis WGS genome.</title>
        <authorList>
            <person name="Nygaard S."/>
            <person name="Hu H."/>
            <person name="Boomsma J."/>
            <person name="Zhang G."/>
        </authorList>
    </citation>
    <scope>NUCLEOTIDE SEQUENCE [LARGE SCALE GENOMIC DNA]</scope>
    <source>
        <strain evidence="4">Tsep2-gDNA-1</strain>
        <tissue evidence="4">Whole body</tissue>
    </source>
</reference>
<dbReference type="Pfam" id="PF04499">
    <property type="entry name" value="SAPS"/>
    <property type="match status" value="2"/>
</dbReference>
<dbReference type="PANTHER" id="PTHR12634">
    <property type="entry name" value="SIT4 YEAST -ASSOCIATING PROTEIN-RELATED"/>
    <property type="match status" value="1"/>
</dbReference>
<dbReference type="EMBL" id="KQ981636">
    <property type="protein sequence ID" value="KYN38870.1"/>
    <property type="molecule type" value="Genomic_DNA"/>
</dbReference>
<feature type="compositionally biased region" description="Low complexity" evidence="3">
    <location>
        <begin position="502"/>
        <end position="515"/>
    </location>
</feature>
<evidence type="ECO:0000313" key="5">
    <source>
        <dbReference type="Proteomes" id="UP000078541"/>
    </source>
</evidence>
<keyword evidence="2" id="KW-0131">Cell cycle</keyword>
<dbReference type="GO" id="GO:0019903">
    <property type="term" value="F:protein phosphatase binding"/>
    <property type="evidence" value="ECO:0007669"/>
    <property type="project" value="InterPro"/>
</dbReference>
<protein>
    <submittedName>
        <fullName evidence="4">Serine/threonine-protein phosphatase 6 regulatory subunit 3</fullName>
    </submittedName>
</protein>
<accession>A0A195FDX5</accession>
<keyword evidence="5" id="KW-1185">Reference proteome</keyword>
<evidence type="ECO:0000313" key="4">
    <source>
        <dbReference type="EMBL" id="KYN38870.1"/>
    </source>
</evidence>
<dbReference type="SUPFAM" id="SSF48371">
    <property type="entry name" value="ARM repeat"/>
    <property type="match status" value="1"/>
</dbReference>
<dbReference type="GO" id="GO:0005829">
    <property type="term" value="C:cytosol"/>
    <property type="evidence" value="ECO:0007669"/>
    <property type="project" value="TreeGrafter"/>
</dbReference>
<evidence type="ECO:0000256" key="1">
    <source>
        <dbReference type="ARBA" id="ARBA00006180"/>
    </source>
</evidence>
<organism evidence="4 5">
    <name type="scientific">Trachymyrmex septentrionalis</name>
    <dbReference type="NCBI Taxonomy" id="34720"/>
    <lineage>
        <taxon>Eukaryota</taxon>
        <taxon>Metazoa</taxon>
        <taxon>Ecdysozoa</taxon>
        <taxon>Arthropoda</taxon>
        <taxon>Hexapoda</taxon>
        <taxon>Insecta</taxon>
        <taxon>Pterygota</taxon>
        <taxon>Neoptera</taxon>
        <taxon>Endopterygota</taxon>
        <taxon>Hymenoptera</taxon>
        <taxon>Apocrita</taxon>
        <taxon>Aculeata</taxon>
        <taxon>Formicoidea</taxon>
        <taxon>Formicidae</taxon>
        <taxon>Myrmicinae</taxon>
        <taxon>Trachymyrmex</taxon>
    </lineage>
</organism>
<sequence>MFWTNNYVSSPHIEALLNKEARNWYSYQFTCLQVLEFLKSRQRCVDLLLQHLETSAIMDLVLKLVTQVEGSDMRQNILNWLDSQHLVQRLVKLLAPTSEVAKHANAAQLLCDMVTVARETQRTSTERADPDPILNTLESGETVSLLLETILTAEKVESSIVGGIQVLLVLLGQRASNTSNEGDVHGNSEDTTDNEQCIKISNATLPYLEHLHKLLLEPPYNIKKNSVRNLKAHCRKYQIPPLFPSLSKIPPFVTLVPHFVKKSFYYIVYFCLFLIQKYIIFIKCKLIERILEAWDKNESKQNKENGVRQGYMGHLINIANNIVTQCEKNNILTSFLKNNVSPECLTRWENLVSVQLVEINKIHQTVMMGDQTPDVYLMSSEENPNEYNSYSQETYIQQMYSNYQGQQITPPFIENFGFHDDEFNDGDDALHNPVDQLTTLAFNLSEEDLDKREDMFNKLCQQKQKAGLEDCGSGLEWGDEGELTFQTVVDKRDWHSKQQHQDSSSSDDSNSSEDSSSSEEEPRNMNMEVETTDPWNNTEPPNTILPPVNPWDVAPSEPIESTGWANFENFENTLSIENTVSEEKKPCDELKEKISEATAVNLTEKNVTCSESVGDGNEKSTDYVDSQVVEMKLPAAEIDLNDSKSDEHKMISANENVNSELLVSRDFKDTEQIETVKDTKNVENEKSSIEQVSAALLESTSTSTVDAIPVPKDAK</sequence>
<dbReference type="GO" id="GO:0005634">
    <property type="term" value="C:nucleus"/>
    <property type="evidence" value="ECO:0007669"/>
    <property type="project" value="TreeGrafter"/>
</dbReference>
<dbReference type="PANTHER" id="PTHR12634:SF8">
    <property type="entry name" value="FIERY MOUNTAIN, ISOFORM D"/>
    <property type="match status" value="1"/>
</dbReference>
<gene>
    <name evidence="4" type="ORF">ALC56_06869</name>
</gene>
<proteinExistence type="inferred from homology"/>
<dbReference type="AlphaFoldDB" id="A0A195FDX5"/>
<evidence type="ECO:0000256" key="2">
    <source>
        <dbReference type="ARBA" id="ARBA00023306"/>
    </source>
</evidence>
<dbReference type="Proteomes" id="UP000078541">
    <property type="component" value="Unassembled WGS sequence"/>
</dbReference>
<name>A0A195FDX5_9HYME</name>
<evidence type="ECO:0000256" key="3">
    <source>
        <dbReference type="SAM" id="MobiDB-lite"/>
    </source>
</evidence>
<feature type="region of interest" description="Disordered" evidence="3">
    <location>
        <begin position="493"/>
        <end position="544"/>
    </location>
</feature>
<comment type="similarity">
    <text evidence="1">Belongs to the SAPS family.</text>
</comment>
<dbReference type="InterPro" id="IPR016024">
    <property type="entry name" value="ARM-type_fold"/>
</dbReference>
<dbReference type="InterPro" id="IPR007587">
    <property type="entry name" value="SAPS"/>
</dbReference>
<dbReference type="GO" id="GO:0019888">
    <property type="term" value="F:protein phosphatase regulator activity"/>
    <property type="evidence" value="ECO:0007669"/>
    <property type="project" value="TreeGrafter"/>
</dbReference>